<dbReference type="Proteomes" id="UP000250043">
    <property type="component" value="Unassembled WGS sequence"/>
</dbReference>
<proteinExistence type="predicted"/>
<gene>
    <name evidence="1" type="ORF">OBBRIDRAFT_881848</name>
</gene>
<keyword evidence="2" id="KW-1185">Reference proteome</keyword>
<protein>
    <submittedName>
        <fullName evidence="1">Uncharacterized protein</fullName>
    </submittedName>
</protein>
<dbReference type="AlphaFoldDB" id="A0A8E2DNB3"/>
<evidence type="ECO:0000313" key="1">
    <source>
        <dbReference type="EMBL" id="OCH89398.1"/>
    </source>
</evidence>
<evidence type="ECO:0000313" key="2">
    <source>
        <dbReference type="Proteomes" id="UP000250043"/>
    </source>
</evidence>
<reference evidence="1 2" key="1">
    <citation type="submission" date="2016-07" db="EMBL/GenBank/DDBJ databases">
        <title>Draft genome of the white-rot fungus Obba rivulosa 3A-2.</title>
        <authorList>
            <consortium name="DOE Joint Genome Institute"/>
            <person name="Miettinen O."/>
            <person name="Riley R."/>
            <person name="Acob R."/>
            <person name="Barry K."/>
            <person name="Cullen D."/>
            <person name="De Vries R."/>
            <person name="Hainaut M."/>
            <person name="Hatakka A."/>
            <person name="Henrissat B."/>
            <person name="Hilden K."/>
            <person name="Kuo R."/>
            <person name="Labutti K."/>
            <person name="Lipzen A."/>
            <person name="Makela M.R."/>
            <person name="Sandor L."/>
            <person name="Spatafora J.W."/>
            <person name="Grigoriev I.V."/>
            <person name="Hibbett D.S."/>
        </authorList>
    </citation>
    <scope>NUCLEOTIDE SEQUENCE [LARGE SCALE GENOMIC DNA]</scope>
    <source>
        <strain evidence="1 2">3A-2</strain>
    </source>
</reference>
<name>A0A8E2DNB3_9APHY</name>
<feature type="non-terminal residue" evidence="1">
    <location>
        <position position="1"/>
    </location>
</feature>
<accession>A0A8E2DNB3</accession>
<dbReference type="EMBL" id="KV722428">
    <property type="protein sequence ID" value="OCH89398.1"/>
    <property type="molecule type" value="Genomic_DNA"/>
</dbReference>
<sequence>GIIRRSGRSRHYTSRYGPSVCSVSPCRPSRTRSAGLDGNGALWMTALHITLSRRQCARASIARPTAPSPLGRPVCLCGTTPSADPCALCDPHTMLLPRPAPTAVLGLAARACSALAPAGGALRHAYARRDAHRVAVARLYASEHPFAVEQLRRGPCPVRRAHENGYDLKAGYAGCPPFTRRDDHI</sequence>
<organism evidence="1 2">
    <name type="scientific">Obba rivulosa</name>
    <dbReference type="NCBI Taxonomy" id="1052685"/>
    <lineage>
        <taxon>Eukaryota</taxon>
        <taxon>Fungi</taxon>
        <taxon>Dikarya</taxon>
        <taxon>Basidiomycota</taxon>
        <taxon>Agaricomycotina</taxon>
        <taxon>Agaricomycetes</taxon>
        <taxon>Polyporales</taxon>
        <taxon>Gelatoporiaceae</taxon>
        <taxon>Obba</taxon>
    </lineage>
</organism>